<evidence type="ECO:0000259" key="1">
    <source>
        <dbReference type="Pfam" id="PF13182"/>
    </source>
</evidence>
<name>A0AAE6VNE5_AERME</name>
<reference evidence="2 3" key="1">
    <citation type="submission" date="2020-01" db="EMBL/GenBank/DDBJ databases">
        <title>Complete genome of Aeromonas media MC64.</title>
        <authorList>
            <person name="Cao G."/>
            <person name="Fu J."/>
            <person name="Zhong C."/>
        </authorList>
    </citation>
    <scope>NUCLEOTIDE SEQUENCE [LARGE SCALE GENOMIC DNA]</scope>
    <source>
        <strain evidence="2 3">MC64</strain>
    </source>
</reference>
<protein>
    <submittedName>
        <fullName evidence="2">DUF4007 family protein</fullName>
    </submittedName>
</protein>
<dbReference type="AlphaFoldDB" id="A0AAE6VNE5"/>
<dbReference type="Pfam" id="PF13182">
    <property type="entry name" value="DUF4007"/>
    <property type="match status" value="1"/>
</dbReference>
<evidence type="ECO:0000313" key="2">
    <source>
        <dbReference type="EMBL" id="QHQ51154.1"/>
    </source>
</evidence>
<gene>
    <name evidence="2" type="ORF">GWI30_09850</name>
</gene>
<dbReference type="Proteomes" id="UP000463871">
    <property type="component" value="Chromosome"/>
</dbReference>
<evidence type="ECO:0000313" key="3">
    <source>
        <dbReference type="Proteomes" id="UP000463871"/>
    </source>
</evidence>
<sequence length="323" mass="36830">MIWHTNLNKGRYFLSIESCTLRFSGHQTFPLRYGWIFKYINTNFDVKGRKSLSIEEQMIRMGVGKNMVASMQYWMKVLGLIDSDDALTPLAKKLFINPSPLDRDMDFIGTTWLLHWVGQAICGEKPVLNASRWWFNYSTGVKLDRTQLCLDIESSLNHHARNINSATLKKDVDCLFATYAVRNGGSRRFTEENFTSPFAELDLIVALDSKTYLAELSERKSLPDEIFTYALINYLKNRMCGYLGAMSTNTIAFTELLGGVGTPGRVFRLSADGLSDKLDAAQKLTHGIVSWTDTQGLRQVQFNSQQLNQFDVDCLLTQYYSKR</sequence>
<feature type="domain" description="DUF4007" evidence="1">
    <location>
        <begin position="23"/>
        <end position="319"/>
    </location>
</feature>
<organism evidence="2 3">
    <name type="scientific">Aeromonas media</name>
    <dbReference type="NCBI Taxonomy" id="651"/>
    <lineage>
        <taxon>Bacteria</taxon>
        <taxon>Pseudomonadati</taxon>
        <taxon>Pseudomonadota</taxon>
        <taxon>Gammaproteobacteria</taxon>
        <taxon>Aeromonadales</taxon>
        <taxon>Aeromonadaceae</taxon>
        <taxon>Aeromonas</taxon>
    </lineage>
</organism>
<dbReference type="InterPro" id="IPR025248">
    <property type="entry name" value="DUF4007"/>
</dbReference>
<accession>A0AAE6VNE5</accession>
<proteinExistence type="predicted"/>
<dbReference type="EMBL" id="CP047962">
    <property type="protein sequence ID" value="QHQ51154.1"/>
    <property type="molecule type" value="Genomic_DNA"/>
</dbReference>